<keyword evidence="3" id="KW-1185">Reference proteome</keyword>
<comment type="caution">
    <text evidence="2">The sequence shown here is derived from an EMBL/GenBank/DDBJ whole genome shotgun (WGS) entry which is preliminary data.</text>
</comment>
<dbReference type="Proteomes" id="UP001290861">
    <property type="component" value="Unassembled WGS sequence"/>
</dbReference>
<protein>
    <submittedName>
        <fullName evidence="2">Uncharacterized protein</fullName>
    </submittedName>
</protein>
<evidence type="ECO:0000313" key="3">
    <source>
        <dbReference type="Proteomes" id="UP001290861"/>
    </source>
</evidence>
<evidence type="ECO:0000256" key="1">
    <source>
        <dbReference type="SAM" id="MobiDB-lite"/>
    </source>
</evidence>
<gene>
    <name evidence="2" type="ORF">P9H32_06140</name>
</gene>
<name>A0ABU5MVG4_9BACT</name>
<proteinExistence type="predicted"/>
<dbReference type="RefSeq" id="WP_322608003.1">
    <property type="nucleotide sequence ID" value="NZ_JARVCO010000007.1"/>
</dbReference>
<accession>A0ABU5MVG4</accession>
<feature type="region of interest" description="Disordered" evidence="1">
    <location>
        <begin position="500"/>
        <end position="529"/>
    </location>
</feature>
<reference evidence="2 3" key="1">
    <citation type="journal article" date="2024" name="Appl. Environ. Microbiol.">
        <title>Pontiella agarivorans sp. nov., a novel marine anaerobic bacterium capable of degrading macroalgal polysaccharides and fixing nitrogen.</title>
        <authorList>
            <person name="Liu N."/>
            <person name="Kivenson V."/>
            <person name="Peng X."/>
            <person name="Cui Z."/>
            <person name="Lankiewicz T.S."/>
            <person name="Gosselin K.M."/>
            <person name="English C.J."/>
            <person name="Blair E.M."/>
            <person name="O'Malley M.A."/>
            <person name="Valentine D.L."/>
        </authorList>
    </citation>
    <scope>NUCLEOTIDE SEQUENCE [LARGE SCALE GENOMIC DNA]</scope>
    <source>
        <strain evidence="2 3">NLcol2</strain>
    </source>
</reference>
<sequence>MIKGEDSVDPIQGEFFASEEIGDLSEILVREAIQNSLDARLDKDGTAEVVISYKTSNVKYSDLIAEGMPLHGLNPHLKAENSGLRREKLPKGTEVLDYIVAEDFGTKGLNGDPEYDDDETPIPADSKEFYDFFYFWRNIGRSGKKDGLGSWGLGKHVFPAASRINTYFGLTNRSEDGRKLLMGKSILKIHHHNRQKYAPYGYFGEIKGDGFFAVPFEASEQLDQFENIFDITRAEQSGLSVVIPFPKPELMAPGPLVESVLKDYFYPVIRGRLKVYLRYDGCDEIIITNNTIKEVAQQYLSGDEMLLKTIDLAIWSSEVPEEDIFVLEDPDLYKIPSLSGINLTDDMLSDIRGSLELNGKVLIRVPVRVKTKEGSPARGEFDVCFTQTDVANRIPAKYIRQGIDVKNANKNSKLDAGCIALVEIHDKLLGKLLRVSEPPAHDRWEQRNNEDLLELYDRGEKSIGFVKKAPHDIWRKISKKNIEQNRDLLRDIFHLDLSALPAGSKKKPGPKKKPEINPPPADPPEPKTRMIRTYKSENGFTVTRDRSATHTPKTITINVAYRVPSGNHLRKYSPLDFRLNKNPIDIEHSGIELVKCLDNILLVNVTDPEFEIKVTGFDINRDLVVQVVPAKEDEDDQEI</sequence>
<organism evidence="2 3">
    <name type="scientific">Pontiella agarivorans</name>
    <dbReference type="NCBI Taxonomy" id="3038953"/>
    <lineage>
        <taxon>Bacteria</taxon>
        <taxon>Pseudomonadati</taxon>
        <taxon>Kiritimatiellota</taxon>
        <taxon>Kiritimatiellia</taxon>
        <taxon>Kiritimatiellales</taxon>
        <taxon>Pontiellaceae</taxon>
        <taxon>Pontiella</taxon>
    </lineage>
</organism>
<dbReference type="EMBL" id="JARVCO010000007">
    <property type="protein sequence ID" value="MDZ8118205.1"/>
    <property type="molecule type" value="Genomic_DNA"/>
</dbReference>
<evidence type="ECO:0000313" key="2">
    <source>
        <dbReference type="EMBL" id="MDZ8118205.1"/>
    </source>
</evidence>